<feature type="transmembrane region" description="Helical" evidence="1">
    <location>
        <begin position="38"/>
        <end position="57"/>
    </location>
</feature>
<evidence type="ECO:0000313" key="2">
    <source>
        <dbReference type="EMBL" id="HJG97085.1"/>
    </source>
</evidence>
<organism evidence="2 3">
    <name type="scientific">Romboutsia timonensis</name>
    <dbReference type="NCBI Taxonomy" id="1776391"/>
    <lineage>
        <taxon>Bacteria</taxon>
        <taxon>Bacillati</taxon>
        <taxon>Bacillota</taxon>
        <taxon>Clostridia</taxon>
        <taxon>Peptostreptococcales</taxon>
        <taxon>Peptostreptococcaceae</taxon>
        <taxon>Romboutsia</taxon>
    </lineage>
</organism>
<reference evidence="2" key="1">
    <citation type="journal article" date="2021" name="PeerJ">
        <title>Extensive microbial diversity within the chicken gut microbiome revealed by metagenomics and culture.</title>
        <authorList>
            <person name="Gilroy R."/>
            <person name="Ravi A."/>
            <person name="Getino M."/>
            <person name="Pursley I."/>
            <person name="Horton D.L."/>
            <person name="Alikhan N.F."/>
            <person name="Baker D."/>
            <person name="Gharbi K."/>
            <person name="Hall N."/>
            <person name="Watson M."/>
            <person name="Adriaenssens E.M."/>
            <person name="Foster-Nyarko E."/>
            <person name="Jarju S."/>
            <person name="Secka A."/>
            <person name="Antonio M."/>
            <person name="Oren A."/>
            <person name="Chaudhuri R.R."/>
            <person name="La Ragione R."/>
            <person name="Hildebrand F."/>
            <person name="Pallen M.J."/>
        </authorList>
    </citation>
    <scope>NUCLEOTIDE SEQUENCE</scope>
    <source>
        <strain evidence="2">1277</strain>
    </source>
</reference>
<accession>A0A921N2D5</accession>
<dbReference type="EMBL" id="DYUB01000257">
    <property type="protein sequence ID" value="HJG97085.1"/>
    <property type="molecule type" value="Genomic_DNA"/>
</dbReference>
<evidence type="ECO:0000313" key="3">
    <source>
        <dbReference type="Proteomes" id="UP000776700"/>
    </source>
</evidence>
<gene>
    <name evidence="2" type="ORF">K8V90_08305</name>
</gene>
<keyword evidence="1" id="KW-1133">Transmembrane helix</keyword>
<dbReference type="AlphaFoldDB" id="A0A921N2D5"/>
<reference evidence="2" key="2">
    <citation type="submission" date="2021-09" db="EMBL/GenBank/DDBJ databases">
        <authorList>
            <person name="Gilroy R."/>
        </authorList>
    </citation>
    <scope>NUCLEOTIDE SEQUENCE</scope>
    <source>
        <strain evidence="2">1277</strain>
    </source>
</reference>
<proteinExistence type="predicted"/>
<dbReference type="Proteomes" id="UP000776700">
    <property type="component" value="Unassembled WGS sequence"/>
</dbReference>
<keyword evidence="1" id="KW-0472">Membrane</keyword>
<feature type="transmembrane region" description="Helical" evidence="1">
    <location>
        <begin position="12"/>
        <end position="32"/>
    </location>
</feature>
<keyword evidence="1" id="KW-0812">Transmembrane</keyword>
<name>A0A921N2D5_9FIRM</name>
<evidence type="ECO:0000256" key="1">
    <source>
        <dbReference type="SAM" id="Phobius"/>
    </source>
</evidence>
<protein>
    <submittedName>
        <fullName evidence="2">Uncharacterized protein</fullName>
    </submittedName>
</protein>
<sequence>MNVEKLSKKFLFYGVSIIVLFFIWGLINILFLEESFSIPVIIGCVIGIILIITGNVVKRVK</sequence>
<comment type="caution">
    <text evidence="2">The sequence shown here is derived from an EMBL/GenBank/DDBJ whole genome shotgun (WGS) entry which is preliminary data.</text>
</comment>